<name>A0A397SM36_9GLOM</name>
<evidence type="ECO:0000256" key="1">
    <source>
        <dbReference type="SAM" id="MobiDB-lite"/>
    </source>
</evidence>
<proteinExistence type="predicted"/>
<organism evidence="2 3">
    <name type="scientific">Glomus cerebriforme</name>
    <dbReference type="NCBI Taxonomy" id="658196"/>
    <lineage>
        <taxon>Eukaryota</taxon>
        <taxon>Fungi</taxon>
        <taxon>Fungi incertae sedis</taxon>
        <taxon>Mucoromycota</taxon>
        <taxon>Glomeromycotina</taxon>
        <taxon>Glomeromycetes</taxon>
        <taxon>Glomerales</taxon>
        <taxon>Glomeraceae</taxon>
        <taxon>Glomus</taxon>
    </lineage>
</organism>
<keyword evidence="3" id="KW-1185">Reference proteome</keyword>
<sequence>MSILLCELNPPICYDESKKRLLKTAMKKTVLKYNDDNKNTDYLRNKNHRLTSSQKLVPVDNEKHNKSNKSDKSDESNK</sequence>
<feature type="region of interest" description="Disordered" evidence="1">
    <location>
        <begin position="36"/>
        <end position="78"/>
    </location>
</feature>
<evidence type="ECO:0000313" key="2">
    <source>
        <dbReference type="EMBL" id="RIA86722.1"/>
    </source>
</evidence>
<accession>A0A397SM36</accession>
<evidence type="ECO:0000313" key="3">
    <source>
        <dbReference type="Proteomes" id="UP000265703"/>
    </source>
</evidence>
<dbReference type="EMBL" id="QKYT01000349">
    <property type="protein sequence ID" value="RIA86722.1"/>
    <property type="molecule type" value="Genomic_DNA"/>
</dbReference>
<feature type="compositionally biased region" description="Basic and acidic residues" evidence="1">
    <location>
        <begin position="60"/>
        <end position="78"/>
    </location>
</feature>
<comment type="caution">
    <text evidence="2">The sequence shown here is derived from an EMBL/GenBank/DDBJ whole genome shotgun (WGS) entry which is preliminary data.</text>
</comment>
<dbReference type="Proteomes" id="UP000265703">
    <property type="component" value="Unassembled WGS sequence"/>
</dbReference>
<gene>
    <name evidence="2" type="ORF">C1645_828884</name>
</gene>
<reference evidence="2 3" key="1">
    <citation type="submission" date="2018-06" db="EMBL/GenBank/DDBJ databases">
        <title>Comparative genomics reveals the genomic features of Rhizophagus irregularis, R. cerebriforme, R. diaphanum and Gigaspora rosea, and their symbiotic lifestyle signature.</title>
        <authorList>
            <person name="Morin E."/>
            <person name="San Clemente H."/>
            <person name="Chen E.C.H."/>
            <person name="De La Providencia I."/>
            <person name="Hainaut M."/>
            <person name="Kuo A."/>
            <person name="Kohler A."/>
            <person name="Murat C."/>
            <person name="Tang N."/>
            <person name="Roy S."/>
            <person name="Loubradou J."/>
            <person name="Henrissat B."/>
            <person name="Grigoriev I.V."/>
            <person name="Corradi N."/>
            <person name="Roux C."/>
            <person name="Martin F.M."/>
        </authorList>
    </citation>
    <scope>NUCLEOTIDE SEQUENCE [LARGE SCALE GENOMIC DNA]</scope>
    <source>
        <strain evidence="2 3">DAOM 227022</strain>
    </source>
</reference>
<protein>
    <submittedName>
        <fullName evidence="2">Uncharacterized protein</fullName>
    </submittedName>
</protein>
<dbReference type="AlphaFoldDB" id="A0A397SM36"/>